<dbReference type="SUPFAM" id="SSF48008">
    <property type="entry name" value="GntR ligand-binding domain-like"/>
    <property type="match status" value="1"/>
</dbReference>
<dbReference type="InterPro" id="IPR036390">
    <property type="entry name" value="WH_DNA-bd_sf"/>
</dbReference>
<proteinExistence type="predicted"/>
<dbReference type="Pfam" id="PF00392">
    <property type="entry name" value="GntR"/>
    <property type="match status" value="1"/>
</dbReference>
<evidence type="ECO:0000256" key="1">
    <source>
        <dbReference type="ARBA" id="ARBA00023015"/>
    </source>
</evidence>
<dbReference type="PROSITE" id="PS50949">
    <property type="entry name" value="HTH_GNTR"/>
    <property type="match status" value="1"/>
</dbReference>
<keyword evidence="3" id="KW-0804">Transcription</keyword>
<keyword evidence="1" id="KW-0805">Transcription regulation</keyword>
<evidence type="ECO:0000313" key="6">
    <source>
        <dbReference type="Proteomes" id="UP000521868"/>
    </source>
</evidence>
<dbReference type="AlphaFoldDB" id="A0A7X6I8N3"/>
<dbReference type="SMART" id="SM00345">
    <property type="entry name" value="HTH_GNTR"/>
    <property type="match status" value="1"/>
</dbReference>
<dbReference type="GO" id="GO:0003700">
    <property type="term" value="F:DNA-binding transcription factor activity"/>
    <property type="evidence" value="ECO:0007669"/>
    <property type="project" value="InterPro"/>
</dbReference>
<dbReference type="CDD" id="cd07377">
    <property type="entry name" value="WHTH_GntR"/>
    <property type="match status" value="1"/>
</dbReference>
<gene>
    <name evidence="5" type="ORF">RAMLITH_21865</name>
</gene>
<keyword evidence="6" id="KW-1185">Reference proteome</keyword>
<dbReference type="InterPro" id="IPR011711">
    <property type="entry name" value="GntR_C"/>
</dbReference>
<dbReference type="SUPFAM" id="SSF46785">
    <property type="entry name" value="Winged helix' DNA-binding domain"/>
    <property type="match status" value="1"/>
</dbReference>
<evidence type="ECO:0000256" key="3">
    <source>
        <dbReference type="ARBA" id="ARBA00023163"/>
    </source>
</evidence>
<dbReference type="Gene3D" id="1.10.10.10">
    <property type="entry name" value="Winged helix-like DNA-binding domain superfamily/Winged helix DNA-binding domain"/>
    <property type="match status" value="1"/>
</dbReference>
<feature type="domain" description="HTH gntR-type" evidence="4">
    <location>
        <begin position="11"/>
        <end position="78"/>
    </location>
</feature>
<organism evidence="5 6">
    <name type="scientific">Ramlibacter lithotrophicus</name>
    <dbReference type="NCBI Taxonomy" id="2606681"/>
    <lineage>
        <taxon>Bacteria</taxon>
        <taxon>Pseudomonadati</taxon>
        <taxon>Pseudomonadota</taxon>
        <taxon>Betaproteobacteria</taxon>
        <taxon>Burkholderiales</taxon>
        <taxon>Comamonadaceae</taxon>
        <taxon>Ramlibacter</taxon>
    </lineage>
</organism>
<evidence type="ECO:0000259" key="4">
    <source>
        <dbReference type="PROSITE" id="PS50949"/>
    </source>
</evidence>
<accession>A0A7X6I8N3</accession>
<comment type="caution">
    <text evidence="5">The sequence shown here is derived from an EMBL/GenBank/DDBJ whole genome shotgun (WGS) entry which is preliminary data.</text>
</comment>
<dbReference type="RefSeq" id="WP_168109586.1">
    <property type="nucleotide sequence ID" value="NZ_VTOX01000010.1"/>
</dbReference>
<dbReference type="SMART" id="SM00895">
    <property type="entry name" value="FCD"/>
    <property type="match status" value="1"/>
</dbReference>
<dbReference type="InterPro" id="IPR036388">
    <property type="entry name" value="WH-like_DNA-bd_sf"/>
</dbReference>
<dbReference type="InterPro" id="IPR008920">
    <property type="entry name" value="TF_FadR/GntR_C"/>
</dbReference>
<evidence type="ECO:0000256" key="2">
    <source>
        <dbReference type="ARBA" id="ARBA00023125"/>
    </source>
</evidence>
<name>A0A7X6I8N3_9BURK</name>
<dbReference type="GO" id="GO:0003677">
    <property type="term" value="F:DNA binding"/>
    <property type="evidence" value="ECO:0007669"/>
    <property type="project" value="UniProtKB-KW"/>
</dbReference>
<dbReference type="InterPro" id="IPR000524">
    <property type="entry name" value="Tscrpt_reg_HTH_GntR"/>
</dbReference>
<evidence type="ECO:0000313" key="5">
    <source>
        <dbReference type="EMBL" id="NKE68469.1"/>
    </source>
</evidence>
<dbReference type="Pfam" id="PF07729">
    <property type="entry name" value="FCD"/>
    <property type="match status" value="1"/>
</dbReference>
<reference evidence="5 6" key="1">
    <citation type="journal article" date="2020" name="Nature">
        <title>Bacterial chemolithoautotrophy via manganese oxidation.</title>
        <authorList>
            <person name="Yu H."/>
            <person name="Leadbetter J.R."/>
        </authorList>
    </citation>
    <scope>NUCLEOTIDE SEQUENCE [LARGE SCALE GENOMIC DNA]</scope>
    <source>
        <strain evidence="5 6">RBP-1</strain>
    </source>
</reference>
<protein>
    <submittedName>
        <fullName evidence="5">GntR family transcriptional regulator</fullName>
    </submittedName>
</protein>
<dbReference type="Proteomes" id="UP000521868">
    <property type="component" value="Unassembled WGS sequence"/>
</dbReference>
<dbReference type="PANTHER" id="PTHR43537">
    <property type="entry name" value="TRANSCRIPTIONAL REGULATOR, GNTR FAMILY"/>
    <property type="match status" value="1"/>
</dbReference>
<dbReference type="EMBL" id="VTOX01000010">
    <property type="protein sequence ID" value="NKE68469.1"/>
    <property type="molecule type" value="Genomic_DNA"/>
</dbReference>
<dbReference type="Gene3D" id="1.20.120.530">
    <property type="entry name" value="GntR ligand-binding domain-like"/>
    <property type="match status" value="1"/>
</dbReference>
<sequence>MSLEVIRPDYRTRAQVILEEMRDRISTGVLAPGTRLLLKPISEEFGCSEIPVREALRALQAEGLITVIPHTGAFVSAPNIDELVELTEVRSILEPEATVAAAPYIDAVMIAKLRDMLAEMRTLGEQNAAQEYGRLNRRFHTFILDKTPNQKMAALVKDLWGQADRGRLVYKKGPGFLGESMRQHTEIVDAIESKDLARLREIVAAHSQYGLNAVRSLAAEAALDSSATAVSK</sequence>
<dbReference type="PANTHER" id="PTHR43537:SF5">
    <property type="entry name" value="UXU OPERON TRANSCRIPTIONAL REGULATOR"/>
    <property type="match status" value="1"/>
</dbReference>
<keyword evidence="2" id="KW-0238">DNA-binding</keyword>